<name>A0ABX1LY36_9CYAN</name>
<keyword evidence="1" id="KW-0732">Signal</keyword>
<feature type="chain" id="PRO_5045421764" evidence="1">
    <location>
        <begin position="28"/>
        <end position="1445"/>
    </location>
</feature>
<gene>
    <name evidence="3" type="ORF">HC246_24680</name>
</gene>
<dbReference type="InterPro" id="IPR008638">
    <property type="entry name" value="FhaB/CdiA-like_TPS"/>
</dbReference>
<organism evidence="3 4">
    <name type="scientific">Pseudanabaena yagii GIHE-NHR1</name>
    <dbReference type="NCBI Taxonomy" id="2722753"/>
    <lineage>
        <taxon>Bacteria</taxon>
        <taxon>Bacillati</taxon>
        <taxon>Cyanobacteriota</taxon>
        <taxon>Cyanophyceae</taxon>
        <taxon>Pseudanabaenales</taxon>
        <taxon>Pseudanabaenaceae</taxon>
        <taxon>Pseudanabaena</taxon>
        <taxon>Pseudanabaena yagii</taxon>
    </lineage>
</organism>
<accession>A0ABX1LY36</accession>
<dbReference type="EMBL" id="JAAVJL010000006">
    <property type="protein sequence ID" value="NMF61130.1"/>
    <property type="molecule type" value="Genomic_DNA"/>
</dbReference>
<protein>
    <submittedName>
        <fullName evidence="3">Filamentous hemagglutinin N-terminal domain-containing protein</fullName>
    </submittedName>
</protein>
<dbReference type="SUPFAM" id="SSF51126">
    <property type="entry name" value="Pectin lyase-like"/>
    <property type="match status" value="3"/>
</dbReference>
<feature type="domain" description="Filamentous haemagglutinin FhaB/tRNA nuclease CdiA-like TPS" evidence="2">
    <location>
        <begin position="32"/>
        <end position="143"/>
    </location>
</feature>
<dbReference type="InterPro" id="IPR012334">
    <property type="entry name" value="Pectin_lyas_fold"/>
</dbReference>
<comment type="caution">
    <text evidence="3">The sequence shown here is derived from an EMBL/GenBank/DDBJ whole genome shotgun (WGS) entry which is preliminary data.</text>
</comment>
<evidence type="ECO:0000256" key="1">
    <source>
        <dbReference type="SAM" id="SignalP"/>
    </source>
</evidence>
<keyword evidence="4" id="KW-1185">Reference proteome</keyword>
<dbReference type="Gene3D" id="2.160.20.10">
    <property type="entry name" value="Single-stranded right-handed beta-helix, Pectin lyase-like"/>
    <property type="match status" value="4"/>
</dbReference>
<evidence type="ECO:0000259" key="2">
    <source>
        <dbReference type="SMART" id="SM00912"/>
    </source>
</evidence>
<dbReference type="Proteomes" id="UP000738376">
    <property type="component" value="Unassembled WGS sequence"/>
</dbReference>
<dbReference type="InterPro" id="IPR011050">
    <property type="entry name" value="Pectin_lyase_fold/virulence"/>
</dbReference>
<evidence type="ECO:0000313" key="4">
    <source>
        <dbReference type="Proteomes" id="UP000738376"/>
    </source>
</evidence>
<sequence>MKLTLRDICLSCACALSYFSTALSSVAQIVPDKTLPINSTVTTSGLVHTINGGTNVGSNLYHSFQDFSVPTNNTAYFNNAPQVQNILTRVTGNSISNIDGTLKANGNANLYLLNPNGIIFGANAKLDIGGTFVGSTANSFKLPDGSEFSATNPQAPPLLTMDITPGLQYGATNPNSTLSNAGNLIVSEGKGITLQGGNTTNTGMLKAPSGLVQVLGNQVSLLNNAQIDVSGTNGGIVLIGGDYQGKGIVPNAQQTFVDHGVVINADALNNGNGGRVIIWADKLTEFYGKVTAKGAVIFSSANSVGDGGFVEVSGKLNLIFDGKVDLSTANGKLGTLLLDPTDVIISNGSTPGTTITQAFLEGLANTTNVLIEATNDITIGTLTGNVLNFTSGSGSITFKADSDGNNVGSFSMNASDAIYTRGRNIDILGARIEIGGIFSTNFAGGNSGNISLKANSDITVKGAFDFTTILSTDLSKNVSLGSFSFSNITSASDGGNISISSNIGNVKIDGGIYSSSITFGNGKNTGNAGSISISTNLGNISTNHLDSSARNALGVQGNAKNGGGITVTSNMGNIFLQNISINTDSFSDLGNAGNGGVVSIASIRGNIFFKDSNIVSSVTTNKGNVGNGGSIFVKSQYGGITLINTSLASYVYSPQTTGNGGAITISSDTSDILLDRIPIILTSTNSTNGNVGNGGAITITSNSGNISLRDYSLSSFSNSISGNAGNGGEITVASNTGKVLLTNSFSNGGGLLSFSASKNGDAGNGGKISILTTQGEIVGSSTSIYSFAISETGIAGNGGDVTLEAQNIENIEILTPSSFATSGKIQIYSLGSFLLTNTNILSSKQVKITSPFIGTRTIQVGGSGRSGDVSITSTGDITFNNSLIQSDTKGIDPAGNVTISSPTLVIFNNSSLQTNTSSSGLAGSITISADRGVSILGNSELNAKTTNSGKAGNITINTPLLNLDGTAEITTTATATSTNTDGGGSITLNASTMNLFGTVGIFAETQGVAPAGTLKLNPYSNELNLNISLANNSAISASTIAKGNGGDLSLTAPQSITISGNGKLAVETSGTGKAGNISFITSQLTLTDGVTVSASTAGVGKAGDISVKADNFTISNGARILTTTSSTGKSGNITVNVVDNFTLDGAKTGLFANTNTGSSGNGGSIFVDPAFVLIKNGAAISVNSDGTGLGGNIFLTADRLTLNNNASISAVTKSSDGGNINLTVPTLLLMRYASLISATAGDNINGGNGGNININSQFVVANRFENSDITANAFKGDGGLVSITAYGIFGLEFRPQLTPFSDITASSALGRSGIVTLNTPNIDPSRGLTTLPLNLADQSRQVNQSCAIGGKLSKRDNSFTISGKGGLPKSPTDELSNTQSLVELVNPVSNSSNQASINEQTQNVTAKAPTAIVEANNIIRDSQGFIRVVAASTPLSPAIPQLSCQ</sequence>
<feature type="signal peptide" evidence="1">
    <location>
        <begin position="1"/>
        <end position="27"/>
    </location>
</feature>
<proteinExistence type="predicted"/>
<dbReference type="NCBIfam" id="TIGR01901">
    <property type="entry name" value="adhes_NPXG"/>
    <property type="match status" value="1"/>
</dbReference>
<dbReference type="Pfam" id="PF05860">
    <property type="entry name" value="TPS"/>
    <property type="match status" value="1"/>
</dbReference>
<dbReference type="RefSeq" id="WP_169366077.1">
    <property type="nucleotide sequence ID" value="NZ_JAAVJL010000006.1"/>
</dbReference>
<dbReference type="SMART" id="SM00912">
    <property type="entry name" value="Haemagg_act"/>
    <property type="match status" value="1"/>
</dbReference>
<evidence type="ECO:0000313" key="3">
    <source>
        <dbReference type="EMBL" id="NMF61130.1"/>
    </source>
</evidence>
<reference evidence="3 4" key="1">
    <citation type="submission" date="2020-03" db="EMBL/GenBank/DDBJ databases">
        <title>Draft Genome Sequence of 2-Methylisoborneol Producing Pseudanabaena yagii Strain GIHE-NHR1 Isolated from North Han River in South Korea.</title>
        <authorList>
            <person name="Jeong J."/>
        </authorList>
    </citation>
    <scope>NUCLEOTIDE SEQUENCE [LARGE SCALE GENOMIC DNA]</scope>
    <source>
        <strain evidence="3 4">GIHE-NHR1</strain>
    </source>
</reference>